<evidence type="ECO:0000313" key="18">
    <source>
        <dbReference type="Proteomes" id="UP000240971"/>
    </source>
</evidence>
<dbReference type="Gene3D" id="1.10.287.910">
    <property type="entry name" value="bacterial mercury transporter, merf"/>
    <property type="match status" value="1"/>
</dbReference>
<dbReference type="GO" id="GO:0005886">
    <property type="term" value="C:plasma membrane"/>
    <property type="evidence" value="ECO:0007669"/>
    <property type="project" value="UniProtKB-SubCell"/>
</dbReference>
<organism evidence="17 18">
    <name type="scientific">Chitinophaga niastensis</name>
    <dbReference type="NCBI Taxonomy" id="536980"/>
    <lineage>
        <taxon>Bacteria</taxon>
        <taxon>Pseudomonadati</taxon>
        <taxon>Bacteroidota</taxon>
        <taxon>Chitinophagia</taxon>
        <taxon>Chitinophagales</taxon>
        <taxon>Chitinophagaceae</taxon>
        <taxon>Chitinophaga</taxon>
    </lineage>
</organism>
<comment type="caution">
    <text evidence="17">The sequence shown here is derived from an EMBL/GenBank/DDBJ whole genome shotgun (WGS) entry which is preliminary data.</text>
</comment>
<keyword evidence="7" id="KW-0997">Cell inner membrane</keyword>
<dbReference type="Pfam" id="PF02411">
    <property type="entry name" value="MerT"/>
    <property type="match status" value="1"/>
</dbReference>
<sequence>MNKGKNNKFLLGTGLLLATSSSLCCIAPVLSIIGGISGAGAAFGWIAPLRPYLLGLMVVTLGFSFYKAYTPPKKNDCGCGDKKSLFQSKKVLWSIAIIAVLLSTFPYYAGYFSANRKQTVQPINNTHLQQVVFHVSGMSCKDCEGHITAAAVSLPGVTQANASYEQQLAWLEFDSTRISAKQLSANIQKETGYIITP</sequence>
<evidence type="ECO:0000256" key="15">
    <source>
        <dbReference type="SAM" id="Phobius"/>
    </source>
</evidence>
<keyword evidence="5" id="KW-0475">Mercuric resistance</keyword>
<dbReference type="GO" id="GO:0015097">
    <property type="term" value="F:mercury ion transmembrane transporter activity"/>
    <property type="evidence" value="ECO:0007669"/>
    <property type="project" value="InterPro"/>
</dbReference>
<keyword evidence="10" id="KW-0476">Mercury</keyword>
<proteinExistence type="inferred from homology"/>
<accession>A0A2P8HHJ9</accession>
<keyword evidence="4" id="KW-0813">Transport</keyword>
<evidence type="ECO:0000259" key="16">
    <source>
        <dbReference type="PROSITE" id="PS50846"/>
    </source>
</evidence>
<dbReference type="Proteomes" id="UP000240971">
    <property type="component" value="Unassembled WGS sequence"/>
</dbReference>
<feature type="transmembrane region" description="Helical" evidence="15">
    <location>
        <begin position="52"/>
        <end position="70"/>
    </location>
</feature>
<evidence type="ECO:0000256" key="14">
    <source>
        <dbReference type="ARBA" id="ARBA00045720"/>
    </source>
</evidence>
<dbReference type="GO" id="GO:0046872">
    <property type="term" value="F:metal ion binding"/>
    <property type="evidence" value="ECO:0007669"/>
    <property type="project" value="UniProtKB-KW"/>
</dbReference>
<dbReference type="AlphaFoldDB" id="A0A2P8HHJ9"/>
<evidence type="ECO:0000256" key="2">
    <source>
        <dbReference type="ARBA" id="ARBA00008224"/>
    </source>
</evidence>
<keyword evidence="12 15" id="KW-0472">Membrane</keyword>
<dbReference type="CDD" id="cd00371">
    <property type="entry name" value="HMA"/>
    <property type="match status" value="1"/>
</dbReference>
<keyword evidence="9" id="KW-0479">Metal-binding</keyword>
<dbReference type="InterPro" id="IPR036163">
    <property type="entry name" value="HMA_dom_sf"/>
</dbReference>
<dbReference type="EMBL" id="PYAW01000004">
    <property type="protein sequence ID" value="PSL45705.1"/>
    <property type="molecule type" value="Genomic_DNA"/>
</dbReference>
<evidence type="ECO:0000256" key="4">
    <source>
        <dbReference type="ARBA" id="ARBA00022448"/>
    </source>
</evidence>
<dbReference type="SUPFAM" id="SSF55008">
    <property type="entry name" value="HMA, heavy metal-associated domain"/>
    <property type="match status" value="1"/>
</dbReference>
<evidence type="ECO:0000256" key="12">
    <source>
        <dbReference type="ARBA" id="ARBA00023136"/>
    </source>
</evidence>
<dbReference type="OrthoDB" id="1493145at2"/>
<keyword evidence="11 15" id="KW-1133">Transmembrane helix</keyword>
<evidence type="ECO:0000256" key="8">
    <source>
        <dbReference type="ARBA" id="ARBA00022692"/>
    </source>
</evidence>
<feature type="domain" description="HMA" evidence="16">
    <location>
        <begin position="129"/>
        <end position="196"/>
    </location>
</feature>
<evidence type="ECO:0000256" key="9">
    <source>
        <dbReference type="ARBA" id="ARBA00022723"/>
    </source>
</evidence>
<evidence type="ECO:0000256" key="13">
    <source>
        <dbReference type="ARBA" id="ARBA00030934"/>
    </source>
</evidence>
<dbReference type="PROSITE" id="PS50846">
    <property type="entry name" value="HMA_2"/>
    <property type="match status" value="1"/>
</dbReference>
<dbReference type="Pfam" id="PF00403">
    <property type="entry name" value="HMA"/>
    <property type="match status" value="1"/>
</dbReference>
<keyword evidence="8 15" id="KW-0812">Transmembrane</keyword>
<name>A0A2P8HHJ9_CHINA</name>
<comment type="subcellular location">
    <subcellularLocation>
        <location evidence="1">Cell inner membrane</location>
        <topology evidence="1">Multi-pass membrane protein</topology>
    </subcellularLocation>
</comment>
<evidence type="ECO:0000313" key="17">
    <source>
        <dbReference type="EMBL" id="PSL45705.1"/>
    </source>
</evidence>
<comment type="similarity">
    <text evidence="2">Belongs to the MerT family.</text>
</comment>
<keyword evidence="6" id="KW-1003">Cell membrane</keyword>
<evidence type="ECO:0000256" key="7">
    <source>
        <dbReference type="ARBA" id="ARBA00022519"/>
    </source>
</evidence>
<reference evidence="17 18" key="1">
    <citation type="submission" date="2018-03" db="EMBL/GenBank/DDBJ databases">
        <title>Genomic Encyclopedia of Archaeal and Bacterial Type Strains, Phase II (KMG-II): from individual species to whole genera.</title>
        <authorList>
            <person name="Goeker M."/>
        </authorList>
    </citation>
    <scope>NUCLEOTIDE SEQUENCE [LARGE SCALE GENOMIC DNA]</scope>
    <source>
        <strain evidence="17 18">DSM 24859</strain>
    </source>
</reference>
<feature type="transmembrane region" description="Helical" evidence="15">
    <location>
        <begin position="91"/>
        <end position="109"/>
    </location>
</feature>
<dbReference type="InterPro" id="IPR003457">
    <property type="entry name" value="Transprt_MerT"/>
</dbReference>
<evidence type="ECO:0000256" key="10">
    <source>
        <dbReference type="ARBA" id="ARBA00022914"/>
    </source>
</evidence>
<gene>
    <name evidence="17" type="ORF">CLV51_104412</name>
</gene>
<evidence type="ECO:0000256" key="6">
    <source>
        <dbReference type="ARBA" id="ARBA00022475"/>
    </source>
</evidence>
<protein>
    <recommendedName>
        <fullName evidence="3">Mercuric transport protein MerT</fullName>
    </recommendedName>
    <alternativeName>
        <fullName evidence="13">Mercury ion transport protein</fullName>
    </alternativeName>
</protein>
<keyword evidence="18" id="KW-1185">Reference proteome</keyword>
<dbReference type="NCBIfam" id="NF033556">
    <property type="entry name" value="MerTP_fusion"/>
    <property type="match status" value="1"/>
</dbReference>
<evidence type="ECO:0000256" key="11">
    <source>
        <dbReference type="ARBA" id="ARBA00022989"/>
    </source>
</evidence>
<dbReference type="Gene3D" id="3.30.70.100">
    <property type="match status" value="1"/>
</dbReference>
<comment type="function">
    <text evidence="14">Involved in mercury resistance. Probably transfers a mercuric ion from the periplasmic Hg(2+)-binding protein MerP to the cytoplasmic mercuric reductase MerA.</text>
</comment>
<evidence type="ECO:0000256" key="5">
    <source>
        <dbReference type="ARBA" id="ARBA00022466"/>
    </source>
</evidence>
<evidence type="ECO:0000256" key="1">
    <source>
        <dbReference type="ARBA" id="ARBA00004429"/>
    </source>
</evidence>
<dbReference type="InterPro" id="IPR006121">
    <property type="entry name" value="HMA_dom"/>
</dbReference>
<evidence type="ECO:0000256" key="3">
    <source>
        <dbReference type="ARBA" id="ARBA00017053"/>
    </source>
</evidence>
<dbReference type="RefSeq" id="WP_106530019.1">
    <property type="nucleotide sequence ID" value="NZ_PYAW01000004.1"/>
</dbReference>